<sequence length="354" mass="40290">MDRNRYSFGLTGLGIHSSHTFLVAPYKRIPLYPLISPSVDLFHSNHKQLQSPCSTCFPQTMPDHQDNYIDMLEIPSFGGPPWPLAPGVQPPSRWFADFRYTISTSIPHCYPSVHKEVMESRRWLLRATGAFFIRRRLDPFDEGGKDALYRAVLHSYIEQMLKKGLSIEFFLEGTRSRFGKPLIPKHGLISNVVEAVQQGIISDCYLVPVSYTYDQVAEGVFLNELMGIPKMRESVLGVLRGVLKGFGIPQRCGAVRIHYGKPVLLTDYLNLMSENLTLLHSVPSQLSRIPHSYSYRELIPWHSEHKERVDNRTLIRAIGYHIVCEAQSMASISLVSVISTLFLCKFRNVIDINL</sequence>
<dbReference type="GO" id="GO:0031966">
    <property type="term" value="C:mitochondrial membrane"/>
    <property type="evidence" value="ECO:0007669"/>
    <property type="project" value="TreeGrafter"/>
</dbReference>
<dbReference type="InterPro" id="IPR022284">
    <property type="entry name" value="GPAT/DHAPAT"/>
</dbReference>
<dbReference type="GO" id="GO:0004366">
    <property type="term" value="F:glycerol-3-phosphate O-acyltransferase activity"/>
    <property type="evidence" value="ECO:0007669"/>
    <property type="project" value="TreeGrafter"/>
</dbReference>
<feature type="domain" description="Phospholipid/glycerol acyltransferase" evidence="1">
    <location>
        <begin position="60"/>
        <end position="214"/>
    </location>
</feature>
<dbReference type="WBParaSite" id="Hba_17384">
    <property type="protein sequence ID" value="Hba_17384"/>
    <property type="gene ID" value="Hba_17384"/>
</dbReference>
<dbReference type="InterPro" id="IPR045520">
    <property type="entry name" value="GPAT/DHAPAT_C"/>
</dbReference>
<dbReference type="Proteomes" id="UP000095283">
    <property type="component" value="Unplaced"/>
</dbReference>
<dbReference type="AlphaFoldDB" id="A0A1I7XI58"/>
<evidence type="ECO:0000313" key="2">
    <source>
        <dbReference type="Proteomes" id="UP000095283"/>
    </source>
</evidence>
<keyword evidence="2" id="KW-1185">Reference proteome</keyword>
<dbReference type="PANTHER" id="PTHR12563:SF23">
    <property type="entry name" value="BCDNA.GH07066"/>
    <property type="match status" value="1"/>
</dbReference>
<proteinExistence type="predicted"/>
<dbReference type="GO" id="GO:0006072">
    <property type="term" value="P:glycerol-3-phosphate metabolic process"/>
    <property type="evidence" value="ECO:0007669"/>
    <property type="project" value="TreeGrafter"/>
</dbReference>
<dbReference type="Pfam" id="PF01553">
    <property type="entry name" value="Acyltransferase"/>
    <property type="match status" value="1"/>
</dbReference>
<dbReference type="GO" id="GO:0019432">
    <property type="term" value="P:triglyceride biosynthetic process"/>
    <property type="evidence" value="ECO:0007669"/>
    <property type="project" value="TreeGrafter"/>
</dbReference>
<dbReference type="SUPFAM" id="SSF69593">
    <property type="entry name" value="Glycerol-3-phosphate (1)-acyltransferase"/>
    <property type="match status" value="1"/>
</dbReference>
<reference evidence="3" key="1">
    <citation type="submission" date="2016-11" db="UniProtKB">
        <authorList>
            <consortium name="WormBaseParasite"/>
        </authorList>
    </citation>
    <scope>IDENTIFICATION</scope>
</reference>
<dbReference type="GO" id="GO:0006631">
    <property type="term" value="P:fatty acid metabolic process"/>
    <property type="evidence" value="ECO:0007669"/>
    <property type="project" value="TreeGrafter"/>
</dbReference>
<dbReference type="PANTHER" id="PTHR12563">
    <property type="entry name" value="GLYCEROL-3-PHOSPHATE ACYLTRANSFERASE"/>
    <property type="match status" value="1"/>
</dbReference>
<name>A0A1I7XI58_HETBA</name>
<evidence type="ECO:0000313" key="3">
    <source>
        <dbReference type="WBParaSite" id="Hba_17384"/>
    </source>
</evidence>
<dbReference type="GO" id="GO:0008654">
    <property type="term" value="P:phospholipid biosynthetic process"/>
    <property type="evidence" value="ECO:0007669"/>
    <property type="project" value="TreeGrafter"/>
</dbReference>
<evidence type="ECO:0000259" key="1">
    <source>
        <dbReference type="SMART" id="SM00563"/>
    </source>
</evidence>
<accession>A0A1I7XI58</accession>
<dbReference type="InterPro" id="IPR002123">
    <property type="entry name" value="Plipid/glycerol_acylTrfase"/>
</dbReference>
<dbReference type="SMART" id="SM00563">
    <property type="entry name" value="PlsC"/>
    <property type="match status" value="1"/>
</dbReference>
<organism evidence="2 3">
    <name type="scientific">Heterorhabditis bacteriophora</name>
    <name type="common">Entomopathogenic nematode worm</name>
    <dbReference type="NCBI Taxonomy" id="37862"/>
    <lineage>
        <taxon>Eukaryota</taxon>
        <taxon>Metazoa</taxon>
        <taxon>Ecdysozoa</taxon>
        <taxon>Nematoda</taxon>
        <taxon>Chromadorea</taxon>
        <taxon>Rhabditida</taxon>
        <taxon>Rhabditina</taxon>
        <taxon>Rhabditomorpha</taxon>
        <taxon>Strongyloidea</taxon>
        <taxon>Heterorhabditidae</taxon>
        <taxon>Heterorhabditis</taxon>
    </lineage>
</organism>
<protein>
    <submittedName>
        <fullName evidence="3">PlsC domain-containing protein</fullName>
    </submittedName>
</protein>
<dbReference type="Pfam" id="PF19277">
    <property type="entry name" value="GPAT_C"/>
    <property type="match status" value="1"/>
</dbReference>